<gene>
    <name evidence="2" type="ORF">Fmac_010641</name>
</gene>
<keyword evidence="3" id="KW-1185">Reference proteome</keyword>
<evidence type="ECO:0000313" key="2">
    <source>
        <dbReference type="EMBL" id="KAL2336195.1"/>
    </source>
</evidence>
<feature type="region of interest" description="Disordered" evidence="1">
    <location>
        <begin position="24"/>
        <end position="45"/>
    </location>
</feature>
<proteinExistence type="predicted"/>
<sequence>MFRSYNRACSFGSVILVMAKGKRKRVSPEPTKKRRRLLPDLNQPALPDLNYPPPLYYFSDDEEQSLFVVEKNEVVWIGDEGSTTGFTSRKAERIEENESESSYNWIKGYWKKVCKWMLLRNKKDTSSC</sequence>
<name>A0ABD1MK62_9FABA</name>
<protein>
    <submittedName>
        <fullName evidence="2">Uncharacterized protein</fullName>
    </submittedName>
</protein>
<evidence type="ECO:0000256" key="1">
    <source>
        <dbReference type="SAM" id="MobiDB-lite"/>
    </source>
</evidence>
<reference evidence="2 3" key="1">
    <citation type="submission" date="2024-08" db="EMBL/GenBank/DDBJ databases">
        <title>Insights into the chromosomal genome structure of Flemingia macrophylla.</title>
        <authorList>
            <person name="Ding Y."/>
            <person name="Zhao Y."/>
            <person name="Bi W."/>
            <person name="Wu M."/>
            <person name="Zhao G."/>
            <person name="Gong Y."/>
            <person name="Li W."/>
            <person name="Zhang P."/>
        </authorList>
    </citation>
    <scope>NUCLEOTIDE SEQUENCE [LARGE SCALE GENOMIC DNA]</scope>
    <source>
        <strain evidence="2">DYQJB</strain>
        <tissue evidence="2">Leaf</tissue>
    </source>
</reference>
<dbReference type="AlphaFoldDB" id="A0ABD1MK62"/>
<dbReference type="Proteomes" id="UP001603857">
    <property type="component" value="Unassembled WGS sequence"/>
</dbReference>
<comment type="caution">
    <text evidence="2">The sequence shown here is derived from an EMBL/GenBank/DDBJ whole genome shotgun (WGS) entry which is preliminary data.</text>
</comment>
<accession>A0ABD1MK62</accession>
<organism evidence="2 3">
    <name type="scientific">Flemingia macrophylla</name>
    <dbReference type="NCBI Taxonomy" id="520843"/>
    <lineage>
        <taxon>Eukaryota</taxon>
        <taxon>Viridiplantae</taxon>
        <taxon>Streptophyta</taxon>
        <taxon>Embryophyta</taxon>
        <taxon>Tracheophyta</taxon>
        <taxon>Spermatophyta</taxon>
        <taxon>Magnoliopsida</taxon>
        <taxon>eudicotyledons</taxon>
        <taxon>Gunneridae</taxon>
        <taxon>Pentapetalae</taxon>
        <taxon>rosids</taxon>
        <taxon>fabids</taxon>
        <taxon>Fabales</taxon>
        <taxon>Fabaceae</taxon>
        <taxon>Papilionoideae</taxon>
        <taxon>50 kb inversion clade</taxon>
        <taxon>NPAAA clade</taxon>
        <taxon>indigoferoid/millettioid clade</taxon>
        <taxon>Phaseoleae</taxon>
        <taxon>Flemingia</taxon>
    </lineage>
</organism>
<evidence type="ECO:0000313" key="3">
    <source>
        <dbReference type="Proteomes" id="UP001603857"/>
    </source>
</evidence>
<dbReference type="EMBL" id="JBGMDY010000004">
    <property type="protein sequence ID" value="KAL2336195.1"/>
    <property type="molecule type" value="Genomic_DNA"/>
</dbReference>